<comment type="subcellular location">
    <subcellularLocation>
        <location evidence="1">Cell membrane</location>
        <topology evidence="1">Multi-pass membrane protein</topology>
    </subcellularLocation>
</comment>
<sequence length="409" mass="43978">MAFPNFLRALRSYNYRCYFLGQLVSMAGTWMQQIAMSWLAYRLTGSAALLGTIGFASQLPILLFGALGGVWSDRFDRRRVLLWTQSLSMIQALALALLTWKGWINAPLLVLLAFGLGCINALDMPARQSIAVKLVDDKDDLPNAIALNSFMMNSTRFVGPALAGFLIALTGEVVCFLLNALSYLAVILALLAMHWRPLPVQGERQETWAALRQGVDYCRGHRPIRSLLLIVAAVSFFITPYGVLMPLVTREIFGGDARIFGLLVGFGGVGALGASLYLASRAGVDELPRTLAFSVPLAGVALTAFILSPSLFLAYPAVMLLGFCTIVTVAGSNTLIQFHVSDALRGRVMALFSIAFLGVAPLGSLAIGLVAEALGVRITLAACGLLILAGCLIWGRRLGREVECLPPQA</sequence>
<keyword evidence="3" id="KW-1003">Cell membrane</keyword>
<evidence type="ECO:0000313" key="8">
    <source>
        <dbReference type="EMBL" id="QWT48128.1"/>
    </source>
</evidence>
<feature type="transmembrane region" description="Helical" evidence="7">
    <location>
        <begin position="47"/>
        <end position="68"/>
    </location>
</feature>
<name>A0A975SKV3_9RHOO</name>
<dbReference type="EMBL" id="CP064782">
    <property type="protein sequence ID" value="QWT48128.1"/>
    <property type="molecule type" value="Genomic_DNA"/>
</dbReference>
<feature type="transmembrane region" description="Helical" evidence="7">
    <location>
        <begin position="348"/>
        <end position="370"/>
    </location>
</feature>
<feature type="transmembrane region" description="Helical" evidence="7">
    <location>
        <begin position="291"/>
        <end position="307"/>
    </location>
</feature>
<organism evidence="8 9">
    <name type="scientific">Azospira inquinata</name>
    <dbReference type="NCBI Taxonomy" id="2785627"/>
    <lineage>
        <taxon>Bacteria</taxon>
        <taxon>Pseudomonadati</taxon>
        <taxon>Pseudomonadota</taxon>
        <taxon>Betaproteobacteria</taxon>
        <taxon>Rhodocyclales</taxon>
        <taxon>Rhodocyclaceae</taxon>
        <taxon>Azospira</taxon>
    </lineage>
</organism>
<keyword evidence="4 7" id="KW-0812">Transmembrane</keyword>
<reference evidence="8" key="1">
    <citation type="submission" date="2020-11" db="EMBL/GenBank/DDBJ databases">
        <title>Azospira inquinata sp. nov.</title>
        <authorList>
            <person name="Moe W.M."/>
            <person name="Mikes M.C."/>
        </authorList>
    </citation>
    <scope>NUCLEOTIDE SEQUENCE</scope>
    <source>
        <strain evidence="8">Azo-3</strain>
    </source>
</reference>
<dbReference type="PANTHER" id="PTHR23513:SF11">
    <property type="entry name" value="STAPHYLOFERRIN A TRANSPORTER"/>
    <property type="match status" value="1"/>
</dbReference>
<dbReference type="GO" id="GO:0005886">
    <property type="term" value="C:plasma membrane"/>
    <property type="evidence" value="ECO:0007669"/>
    <property type="project" value="UniProtKB-SubCell"/>
</dbReference>
<evidence type="ECO:0000256" key="1">
    <source>
        <dbReference type="ARBA" id="ARBA00004651"/>
    </source>
</evidence>
<dbReference type="Pfam" id="PF05977">
    <property type="entry name" value="MFS_3"/>
    <property type="match status" value="1"/>
</dbReference>
<evidence type="ECO:0000256" key="7">
    <source>
        <dbReference type="SAM" id="Phobius"/>
    </source>
</evidence>
<keyword evidence="5 7" id="KW-1133">Transmembrane helix</keyword>
<dbReference type="PANTHER" id="PTHR23513">
    <property type="entry name" value="INTEGRAL MEMBRANE EFFLUX PROTEIN-RELATED"/>
    <property type="match status" value="1"/>
</dbReference>
<evidence type="ECO:0000256" key="6">
    <source>
        <dbReference type="ARBA" id="ARBA00023136"/>
    </source>
</evidence>
<gene>
    <name evidence="8" type="ORF">Azoinq_09635</name>
</gene>
<dbReference type="InterPro" id="IPR010290">
    <property type="entry name" value="TM_effector"/>
</dbReference>
<dbReference type="Proteomes" id="UP000683428">
    <property type="component" value="Chromosome"/>
</dbReference>
<dbReference type="CDD" id="cd06173">
    <property type="entry name" value="MFS_MefA_like"/>
    <property type="match status" value="1"/>
</dbReference>
<protein>
    <submittedName>
        <fullName evidence="8">MFS transporter</fullName>
    </submittedName>
</protein>
<proteinExistence type="predicted"/>
<evidence type="ECO:0000256" key="5">
    <source>
        <dbReference type="ARBA" id="ARBA00022989"/>
    </source>
</evidence>
<feature type="transmembrane region" description="Helical" evidence="7">
    <location>
        <begin position="259"/>
        <end position="279"/>
    </location>
</feature>
<keyword evidence="2" id="KW-0813">Transport</keyword>
<evidence type="ECO:0000256" key="4">
    <source>
        <dbReference type="ARBA" id="ARBA00022692"/>
    </source>
</evidence>
<keyword evidence="9" id="KW-1185">Reference proteome</keyword>
<evidence type="ECO:0000256" key="2">
    <source>
        <dbReference type="ARBA" id="ARBA00022448"/>
    </source>
</evidence>
<feature type="transmembrane region" description="Helical" evidence="7">
    <location>
        <begin position="376"/>
        <end position="395"/>
    </location>
</feature>
<dbReference type="KEGG" id="aiq:Azoinq_09635"/>
<dbReference type="RefSeq" id="WP_216129623.1">
    <property type="nucleotide sequence ID" value="NZ_CP064782.1"/>
</dbReference>
<accession>A0A975SKV3</accession>
<feature type="transmembrane region" description="Helical" evidence="7">
    <location>
        <begin position="17"/>
        <end position="41"/>
    </location>
</feature>
<dbReference type="AlphaFoldDB" id="A0A975SKV3"/>
<evidence type="ECO:0000256" key="3">
    <source>
        <dbReference type="ARBA" id="ARBA00022475"/>
    </source>
</evidence>
<evidence type="ECO:0000313" key="9">
    <source>
        <dbReference type="Proteomes" id="UP000683428"/>
    </source>
</evidence>
<feature type="transmembrane region" description="Helical" evidence="7">
    <location>
        <begin position="313"/>
        <end position="336"/>
    </location>
</feature>
<keyword evidence="6 7" id="KW-0472">Membrane</keyword>
<feature type="transmembrane region" description="Helical" evidence="7">
    <location>
        <begin position="227"/>
        <end position="247"/>
    </location>
</feature>